<evidence type="ECO:0000256" key="1">
    <source>
        <dbReference type="SAM" id="SignalP"/>
    </source>
</evidence>
<comment type="caution">
    <text evidence="2">The sequence shown here is derived from an EMBL/GenBank/DDBJ whole genome shotgun (WGS) entry which is preliminary data.</text>
</comment>
<proteinExistence type="predicted"/>
<keyword evidence="3" id="KW-1185">Reference proteome</keyword>
<name>A0ABV1FPI1_9BACT</name>
<dbReference type="Proteomes" id="UP001487296">
    <property type="component" value="Unassembled WGS sequence"/>
</dbReference>
<feature type="signal peptide" evidence="1">
    <location>
        <begin position="1"/>
        <end position="24"/>
    </location>
</feature>
<evidence type="ECO:0000313" key="3">
    <source>
        <dbReference type="Proteomes" id="UP001487296"/>
    </source>
</evidence>
<feature type="chain" id="PRO_5045453480" evidence="1">
    <location>
        <begin position="25"/>
        <end position="205"/>
    </location>
</feature>
<keyword evidence="1" id="KW-0732">Signal</keyword>
<accession>A0ABV1FPI1</accession>
<protein>
    <submittedName>
        <fullName evidence="2">DUF4840 domain-containing protein</fullName>
    </submittedName>
</protein>
<evidence type="ECO:0000313" key="2">
    <source>
        <dbReference type="EMBL" id="MEQ2486280.1"/>
    </source>
</evidence>
<gene>
    <name evidence="2" type="ORF">AAAT34_04320</name>
</gene>
<sequence length="205" mass="23425">MKWNKWVVVFMALCTMLTVTSCLGDDDKYELSQDEMKQAMKAMKGTYTGKLKWQATSGVKYDSLNNVSYTVNDTAIIIHNFPVSSLAAGVLEGSANDSLRNAIKAAPAQDLVCAISFYYNENFLNPHCLLNIMPYSIFIKNAEINTRKYELQVNFLNNNPNSMGYFNNERKTLEINMRTYNLMVNRQEQVGIYKTVYFQLSPNDK</sequence>
<reference evidence="2 3" key="1">
    <citation type="submission" date="2024-04" db="EMBL/GenBank/DDBJ databases">
        <title>Human intestinal bacterial collection.</title>
        <authorList>
            <person name="Pauvert C."/>
            <person name="Hitch T.C.A."/>
            <person name="Clavel T."/>
        </authorList>
    </citation>
    <scope>NUCLEOTIDE SEQUENCE [LARGE SCALE GENOMIC DNA]</scope>
    <source>
        <strain evidence="2 3">CLA-AA-H145</strain>
    </source>
</reference>
<dbReference type="Pfam" id="PF16128">
    <property type="entry name" value="DUF4840"/>
    <property type="match status" value="1"/>
</dbReference>
<dbReference type="PROSITE" id="PS51257">
    <property type="entry name" value="PROKAR_LIPOPROTEIN"/>
    <property type="match status" value="1"/>
</dbReference>
<organism evidence="2 3">
    <name type="scientific">Hallella faecis</name>
    <dbReference type="NCBI Taxonomy" id="2841596"/>
    <lineage>
        <taxon>Bacteria</taxon>
        <taxon>Pseudomonadati</taxon>
        <taxon>Bacteroidota</taxon>
        <taxon>Bacteroidia</taxon>
        <taxon>Bacteroidales</taxon>
        <taxon>Prevotellaceae</taxon>
        <taxon>Hallella</taxon>
    </lineage>
</organism>
<dbReference type="InterPro" id="IPR032293">
    <property type="entry name" value="DUF4840"/>
</dbReference>
<dbReference type="RefSeq" id="WP_215759353.1">
    <property type="nucleotide sequence ID" value="NZ_JAHKBE010000010.1"/>
</dbReference>
<dbReference type="EMBL" id="JBBNFP010000010">
    <property type="protein sequence ID" value="MEQ2486280.1"/>
    <property type="molecule type" value="Genomic_DNA"/>
</dbReference>